<evidence type="ECO:0000313" key="2">
    <source>
        <dbReference type="EMBL" id="CAB4178013.1"/>
    </source>
</evidence>
<gene>
    <name evidence="2" type="ORF">UFOVP1012_16</name>
    <name evidence="3" type="ORF">UFOVP1164_11</name>
    <name evidence="1" type="ORF">UFOVP508_9</name>
</gene>
<dbReference type="EMBL" id="LR796965">
    <property type="protein sequence ID" value="CAB4178013.1"/>
    <property type="molecule type" value="Genomic_DNA"/>
</dbReference>
<reference evidence="3" key="1">
    <citation type="submission" date="2020-05" db="EMBL/GenBank/DDBJ databases">
        <authorList>
            <person name="Chiriac C."/>
            <person name="Salcher M."/>
            <person name="Ghai R."/>
            <person name="Kavagutti S V."/>
        </authorList>
    </citation>
    <scope>NUCLEOTIDE SEQUENCE</scope>
</reference>
<accession>A0A6J5R2P9</accession>
<dbReference type="EMBL" id="LR796494">
    <property type="protein sequence ID" value="CAB4147027.1"/>
    <property type="molecule type" value="Genomic_DNA"/>
</dbReference>
<organism evidence="3">
    <name type="scientific">uncultured Caudovirales phage</name>
    <dbReference type="NCBI Taxonomy" id="2100421"/>
    <lineage>
        <taxon>Viruses</taxon>
        <taxon>Duplodnaviria</taxon>
        <taxon>Heunggongvirae</taxon>
        <taxon>Uroviricota</taxon>
        <taxon>Caudoviricetes</taxon>
        <taxon>Peduoviridae</taxon>
        <taxon>Maltschvirus</taxon>
        <taxon>Maltschvirus maltsch</taxon>
    </lineage>
</organism>
<proteinExistence type="predicted"/>
<evidence type="ECO:0000313" key="3">
    <source>
        <dbReference type="EMBL" id="CAB4187821.1"/>
    </source>
</evidence>
<name>A0A6J5R2P9_9CAUD</name>
<evidence type="ECO:0000313" key="1">
    <source>
        <dbReference type="EMBL" id="CAB4147027.1"/>
    </source>
</evidence>
<dbReference type="EMBL" id="LR797119">
    <property type="protein sequence ID" value="CAB4187821.1"/>
    <property type="molecule type" value="Genomic_DNA"/>
</dbReference>
<sequence length="53" mass="6064">MKIELLRAQLAAAKSALLTRRKMMNAATRAYNRVFVTVTKLEEKYANHLAKTK</sequence>
<protein>
    <submittedName>
        <fullName evidence="3">Uncharacterized protein</fullName>
    </submittedName>
</protein>